<keyword evidence="2" id="KW-1185">Reference proteome</keyword>
<gene>
    <name evidence="1" type="ORF">PPRIM_AZ9-3.1.T0470122</name>
</gene>
<accession>A0A8S1LYG0</accession>
<protein>
    <submittedName>
        <fullName evidence="1">Uncharacterized protein</fullName>
    </submittedName>
</protein>
<dbReference type="Proteomes" id="UP000688137">
    <property type="component" value="Unassembled WGS sequence"/>
</dbReference>
<name>A0A8S1LYG0_PARPR</name>
<sequence length="104" mass="12485">MQTEQPQKQVFQLSEFGYQIIETYKIRAKKYALQDQKLNQMAQKLFLQDIFSIKMSIKKKWIIVQQLGSKGLGRMRQDETNQAEKQFRQKLVKQQKFIPNTHYS</sequence>
<dbReference type="AlphaFoldDB" id="A0A8S1LYG0"/>
<reference evidence="1" key="1">
    <citation type="submission" date="2021-01" db="EMBL/GenBank/DDBJ databases">
        <authorList>
            <consortium name="Genoscope - CEA"/>
            <person name="William W."/>
        </authorList>
    </citation>
    <scope>NUCLEOTIDE SEQUENCE</scope>
</reference>
<proteinExistence type="predicted"/>
<organism evidence="1 2">
    <name type="scientific">Paramecium primaurelia</name>
    <dbReference type="NCBI Taxonomy" id="5886"/>
    <lineage>
        <taxon>Eukaryota</taxon>
        <taxon>Sar</taxon>
        <taxon>Alveolata</taxon>
        <taxon>Ciliophora</taxon>
        <taxon>Intramacronucleata</taxon>
        <taxon>Oligohymenophorea</taxon>
        <taxon>Peniculida</taxon>
        <taxon>Parameciidae</taxon>
        <taxon>Paramecium</taxon>
    </lineage>
</organism>
<comment type="caution">
    <text evidence="1">The sequence shown here is derived from an EMBL/GenBank/DDBJ whole genome shotgun (WGS) entry which is preliminary data.</text>
</comment>
<evidence type="ECO:0000313" key="1">
    <source>
        <dbReference type="EMBL" id="CAD8071322.1"/>
    </source>
</evidence>
<evidence type="ECO:0000313" key="2">
    <source>
        <dbReference type="Proteomes" id="UP000688137"/>
    </source>
</evidence>
<dbReference type="EMBL" id="CAJJDM010000047">
    <property type="protein sequence ID" value="CAD8071322.1"/>
    <property type="molecule type" value="Genomic_DNA"/>
</dbReference>